<accession>A0A939C195</accession>
<feature type="compositionally biased region" description="Low complexity" evidence="3">
    <location>
        <begin position="129"/>
        <end position="144"/>
    </location>
</feature>
<protein>
    <submittedName>
        <fullName evidence="7">Peptidoglycan-binding protein</fullName>
    </submittedName>
</protein>
<dbReference type="GO" id="GO:0016787">
    <property type="term" value="F:hydrolase activity"/>
    <property type="evidence" value="ECO:0007669"/>
    <property type="project" value="UniProtKB-KW"/>
</dbReference>
<feature type="domain" description="Resuscitation-promoting factor core lysozyme-like" evidence="6">
    <location>
        <begin position="34"/>
        <end position="104"/>
    </location>
</feature>
<keyword evidence="2" id="KW-0378">Hydrolase</keyword>
<feature type="chain" id="PRO_5037712642" evidence="4">
    <location>
        <begin position="31"/>
        <end position="317"/>
    </location>
</feature>
<feature type="region of interest" description="Disordered" evidence="3">
    <location>
        <begin position="118"/>
        <end position="162"/>
    </location>
</feature>
<evidence type="ECO:0000256" key="3">
    <source>
        <dbReference type="SAM" id="MobiDB-lite"/>
    </source>
</evidence>
<gene>
    <name evidence="7" type="ORF">JL106_19990</name>
</gene>
<keyword evidence="4" id="KW-0732">Signal</keyword>
<evidence type="ECO:0000256" key="4">
    <source>
        <dbReference type="SAM" id="SignalP"/>
    </source>
</evidence>
<dbReference type="InterPro" id="IPR010618">
    <property type="entry name" value="RPF"/>
</dbReference>
<dbReference type="SUPFAM" id="SSF47090">
    <property type="entry name" value="PGBD-like"/>
    <property type="match status" value="2"/>
</dbReference>
<dbReference type="InterPro" id="IPR002477">
    <property type="entry name" value="Peptidoglycan-bd-like"/>
</dbReference>
<feature type="signal peptide" evidence="4">
    <location>
        <begin position="1"/>
        <end position="30"/>
    </location>
</feature>
<evidence type="ECO:0000313" key="7">
    <source>
        <dbReference type="EMBL" id="MBM9469571.1"/>
    </source>
</evidence>
<proteinExistence type="inferred from homology"/>
<organism evidence="7 8">
    <name type="scientific">Nakamurella leprariae</name>
    <dbReference type="NCBI Taxonomy" id="2803911"/>
    <lineage>
        <taxon>Bacteria</taxon>
        <taxon>Bacillati</taxon>
        <taxon>Actinomycetota</taxon>
        <taxon>Actinomycetes</taxon>
        <taxon>Nakamurellales</taxon>
        <taxon>Nakamurellaceae</taxon>
        <taxon>Nakamurella</taxon>
    </lineage>
</organism>
<name>A0A939C195_9ACTN</name>
<sequence>MRGITKAGAAGFVGAVVASLLVLGGGSASADPSADDWYQLRMCESTNRYDINTGNGYYGAYQFDLPTWRSVGGSGYPNQASPAEQDQRALALYRQRGWSPWVCAALVGLSEDGDARSGVAPPVAGNQGASGAAEDTGAPAAASDGPAWPGRQFHPGDSSEDLKAWQRQMGARGYGLTGTGFFGPNTEAAVRKLQQEAGLNVVGYIGPKTWAAAWSTSASAPAPAAPTATAYVPASNESCGIGTGAAPAWPGEQYVRGDTDRNLQCFQRALAARGYALSGTGFYGSATESAVVDFQRSRGINPSGIIGPKTWEAAWVG</sequence>
<dbReference type="RefSeq" id="WP_205262535.1">
    <property type="nucleotide sequence ID" value="NZ_JAERWK010000030.1"/>
</dbReference>
<feature type="domain" description="Peptidoglycan binding-like" evidence="5">
    <location>
        <begin position="266"/>
        <end position="313"/>
    </location>
</feature>
<dbReference type="InterPro" id="IPR036365">
    <property type="entry name" value="PGBD-like_sf"/>
</dbReference>
<dbReference type="Gene3D" id="1.10.530.10">
    <property type="match status" value="1"/>
</dbReference>
<dbReference type="InterPro" id="IPR036366">
    <property type="entry name" value="PGBDSf"/>
</dbReference>
<dbReference type="Pfam" id="PF01471">
    <property type="entry name" value="PG_binding_1"/>
    <property type="match status" value="2"/>
</dbReference>
<comment type="caution">
    <text evidence="7">The sequence shown here is derived from an EMBL/GenBank/DDBJ whole genome shotgun (WGS) entry which is preliminary data.</text>
</comment>
<reference evidence="7" key="1">
    <citation type="submission" date="2021-01" db="EMBL/GenBank/DDBJ databases">
        <title>YIM 132084 draft genome.</title>
        <authorList>
            <person name="An D."/>
        </authorList>
    </citation>
    <scope>NUCLEOTIDE SEQUENCE</scope>
    <source>
        <strain evidence="7">YIM 132084</strain>
    </source>
</reference>
<evidence type="ECO:0000313" key="8">
    <source>
        <dbReference type="Proteomes" id="UP000663792"/>
    </source>
</evidence>
<evidence type="ECO:0000259" key="5">
    <source>
        <dbReference type="Pfam" id="PF01471"/>
    </source>
</evidence>
<dbReference type="SUPFAM" id="SSF53955">
    <property type="entry name" value="Lysozyme-like"/>
    <property type="match status" value="1"/>
</dbReference>
<dbReference type="CDD" id="cd13925">
    <property type="entry name" value="RPF"/>
    <property type="match status" value="1"/>
</dbReference>
<comment type="similarity">
    <text evidence="1">Belongs to the transglycosylase family. Rpf subfamily.</text>
</comment>
<evidence type="ECO:0000259" key="6">
    <source>
        <dbReference type="Pfam" id="PF06737"/>
    </source>
</evidence>
<dbReference type="AlphaFoldDB" id="A0A939C195"/>
<keyword evidence="8" id="KW-1185">Reference proteome</keyword>
<dbReference type="Gene3D" id="1.10.101.10">
    <property type="entry name" value="PGBD-like superfamily/PGBD"/>
    <property type="match status" value="2"/>
</dbReference>
<dbReference type="Pfam" id="PF06737">
    <property type="entry name" value="Transglycosylas"/>
    <property type="match status" value="1"/>
</dbReference>
<evidence type="ECO:0000256" key="2">
    <source>
        <dbReference type="ARBA" id="ARBA00022801"/>
    </source>
</evidence>
<dbReference type="EMBL" id="JAERWK010000030">
    <property type="protein sequence ID" value="MBM9469571.1"/>
    <property type="molecule type" value="Genomic_DNA"/>
</dbReference>
<dbReference type="Proteomes" id="UP000663792">
    <property type="component" value="Unassembled WGS sequence"/>
</dbReference>
<evidence type="ECO:0000256" key="1">
    <source>
        <dbReference type="ARBA" id="ARBA00010830"/>
    </source>
</evidence>
<dbReference type="InterPro" id="IPR023346">
    <property type="entry name" value="Lysozyme-like_dom_sf"/>
</dbReference>
<feature type="domain" description="Peptidoglycan binding-like" evidence="5">
    <location>
        <begin position="159"/>
        <end position="212"/>
    </location>
</feature>